<keyword evidence="4" id="KW-0812">Transmembrane</keyword>
<evidence type="ECO:0000256" key="2">
    <source>
        <dbReference type="ARBA" id="ARBA00023002"/>
    </source>
</evidence>
<dbReference type="InterPro" id="IPR036291">
    <property type="entry name" value="NAD(P)-bd_dom_sf"/>
</dbReference>
<keyword evidence="4" id="KW-0472">Membrane</keyword>
<evidence type="ECO:0000256" key="3">
    <source>
        <dbReference type="RuleBase" id="RU000363"/>
    </source>
</evidence>
<dbReference type="FunFam" id="3.40.50.720:FF:000261">
    <property type="entry name" value="NADPH-dependent 1-acyldihydroxyacetone phosphate reductase"/>
    <property type="match status" value="1"/>
</dbReference>
<keyword evidence="2" id="KW-0560">Oxidoreductase</keyword>
<dbReference type="InterPro" id="IPR057326">
    <property type="entry name" value="KR_dom"/>
</dbReference>
<comment type="caution">
    <text evidence="6">The sequence shown here is derived from an EMBL/GenBank/DDBJ whole genome shotgun (WGS) entry which is preliminary data.</text>
</comment>
<dbReference type="EMBL" id="JBDFQZ010000013">
    <property type="protein sequence ID" value="KAK9670477.1"/>
    <property type="molecule type" value="Genomic_DNA"/>
</dbReference>
<dbReference type="InterPro" id="IPR020904">
    <property type="entry name" value="Sc_DH/Rdtase_CS"/>
</dbReference>
<dbReference type="PROSITE" id="PS51257">
    <property type="entry name" value="PROKAR_LIPOPROTEIN"/>
    <property type="match status" value="1"/>
</dbReference>
<organism evidence="6 7">
    <name type="scientific">Saponaria officinalis</name>
    <name type="common">Common soapwort</name>
    <name type="synonym">Lychnis saponaria</name>
    <dbReference type="NCBI Taxonomy" id="3572"/>
    <lineage>
        <taxon>Eukaryota</taxon>
        <taxon>Viridiplantae</taxon>
        <taxon>Streptophyta</taxon>
        <taxon>Embryophyta</taxon>
        <taxon>Tracheophyta</taxon>
        <taxon>Spermatophyta</taxon>
        <taxon>Magnoliopsida</taxon>
        <taxon>eudicotyledons</taxon>
        <taxon>Gunneridae</taxon>
        <taxon>Pentapetalae</taxon>
        <taxon>Caryophyllales</taxon>
        <taxon>Caryophyllaceae</taxon>
        <taxon>Caryophylleae</taxon>
        <taxon>Saponaria</taxon>
    </lineage>
</organism>
<keyword evidence="4" id="KW-1133">Transmembrane helix</keyword>
<dbReference type="GO" id="GO:0005783">
    <property type="term" value="C:endoplasmic reticulum"/>
    <property type="evidence" value="ECO:0007669"/>
    <property type="project" value="TreeGrafter"/>
</dbReference>
<dbReference type="PROSITE" id="PS00061">
    <property type="entry name" value="ADH_SHORT"/>
    <property type="match status" value="1"/>
</dbReference>
<proteinExistence type="inferred from homology"/>
<evidence type="ECO:0000313" key="7">
    <source>
        <dbReference type="Proteomes" id="UP001443914"/>
    </source>
</evidence>
<dbReference type="Pfam" id="PF00106">
    <property type="entry name" value="adh_short"/>
    <property type="match status" value="1"/>
</dbReference>
<protein>
    <recommendedName>
        <fullName evidence="5">Ketoreductase domain-containing protein</fullName>
    </recommendedName>
</protein>
<dbReference type="PRINTS" id="PR00081">
    <property type="entry name" value="GDHRDH"/>
</dbReference>
<dbReference type="PANTHER" id="PTHR44169">
    <property type="entry name" value="NADPH-DEPENDENT 1-ACYLDIHYDROXYACETONE PHOSPHATE REDUCTASE"/>
    <property type="match status" value="1"/>
</dbReference>
<dbReference type="InterPro" id="IPR002347">
    <property type="entry name" value="SDR_fam"/>
</dbReference>
<dbReference type="SUPFAM" id="SSF51735">
    <property type="entry name" value="NAD(P)-binding Rossmann-fold domains"/>
    <property type="match status" value="1"/>
</dbReference>
<feature type="domain" description="Ketoreductase" evidence="5">
    <location>
        <begin position="11"/>
        <end position="191"/>
    </location>
</feature>
<name>A0AAW1H2W2_SAPOF</name>
<keyword evidence="7" id="KW-1185">Reference proteome</keyword>
<dbReference type="SMART" id="SM00822">
    <property type="entry name" value="PKS_KR"/>
    <property type="match status" value="1"/>
</dbReference>
<dbReference type="CDD" id="cd05374">
    <property type="entry name" value="17beta-HSD-like_SDR_c"/>
    <property type="match status" value="1"/>
</dbReference>
<evidence type="ECO:0000256" key="4">
    <source>
        <dbReference type="SAM" id="Phobius"/>
    </source>
</evidence>
<dbReference type="PRINTS" id="PR00080">
    <property type="entry name" value="SDRFAMILY"/>
</dbReference>
<dbReference type="PANTHER" id="PTHR44169:SF6">
    <property type="entry name" value="NADPH-DEPENDENT 1-ACYLDIHYDROXYACETONE PHOSPHATE REDUCTASE"/>
    <property type="match status" value="1"/>
</dbReference>
<evidence type="ECO:0000259" key="5">
    <source>
        <dbReference type="SMART" id="SM00822"/>
    </source>
</evidence>
<accession>A0AAW1H2W2</accession>
<evidence type="ECO:0000256" key="1">
    <source>
        <dbReference type="ARBA" id="ARBA00006484"/>
    </source>
</evidence>
<dbReference type="AlphaFoldDB" id="A0AAW1H2W2"/>
<sequence>MDARGGNAPPPVVLITGCSTGGIGHALARAFADEKCQVVATSRKRDTMTELEGDSRVFVEELDVQSDESVTHALSNVFEKFGRIDVLINNAGVQCVGPLAEIPLSALHSTFNTNVFGPMRLIQAVVPHMASRRKGKIVNVGSVAALAPGPWAGAYTASKAAVHSLTDTLRLELRPLGIDVINVVPGAIKSNIGNSAIASYSKMPEWKLYKKYEEAIRDRANKSQGPKSTPAEEFAKKTVSAVFKTNPPAWFSYGHFSTIMAIMYYLPLFVRDFLFRLAFKCS</sequence>
<reference evidence="6" key="1">
    <citation type="submission" date="2024-03" db="EMBL/GenBank/DDBJ databases">
        <title>WGS assembly of Saponaria officinalis var. Norfolk2.</title>
        <authorList>
            <person name="Jenkins J."/>
            <person name="Shu S."/>
            <person name="Grimwood J."/>
            <person name="Barry K."/>
            <person name="Goodstein D."/>
            <person name="Schmutz J."/>
            <person name="Leebens-Mack J."/>
            <person name="Osbourn A."/>
        </authorList>
    </citation>
    <scope>NUCLEOTIDE SEQUENCE [LARGE SCALE GENOMIC DNA]</scope>
    <source>
        <strain evidence="6">JIC</strain>
    </source>
</reference>
<comment type="similarity">
    <text evidence="1 3">Belongs to the short-chain dehydrogenases/reductases (SDR) family.</text>
</comment>
<feature type="transmembrane region" description="Helical" evidence="4">
    <location>
        <begin position="250"/>
        <end position="270"/>
    </location>
</feature>
<dbReference type="Proteomes" id="UP001443914">
    <property type="component" value="Unassembled WGS sequence"/>
</dbReference>
<dbReference type="Gene3D" id="3.40.50.720">
    <property type="entry name" value="NAD(P)-binding Rossmann-like Domain"/>
    <property type="match status" value="1"/>
</dbReference>
<dbReference type="GO" id="GO:0016491">
    <property type="term" value="F:oxidoreductase activity"/>
    <property type="evidence" value="ECO:0007669"/>
    <property type="project" value="UniProtKB-KW"/>
</dbReference>
<gene>
    <name evidence="6" type="ORF">RND81_13G204400</name>
</gene>
<evidence type="ECO:0000313" key="6">
    <source>
        <dbReference type="EMBL" id="KAK9670477.1"/>
    </source>
</evidence>